<evidence type="ECO:0000256" key="3">
    <source>
        <dbReference type="ARBA" id="ARBA00022989"/>
    </source>
</evidence>
<evidence type="ECO:0000256" key="4">
    <source>
        <dbReference type="ARBA" id="ARBA00023136"/>
    </source>
</evidence>
<feature type="transmembrane region" description="Helical" evidence="5">
    <location>
        <begin position="31"/>
        <end position="54"/>
    </location>
</feature>
<feature type="transmembrane region" description="Helical" evidence="5">
    <location>
        <begin position="90"/>
        <end position="112"/>
    </location>
</feature>
<comment type="caution">
    <text evidence="6">The sequence shown here is derived from an EMBL/GenBank/DDBJ whole genome shotgun (WGS) entry which is preliminary data.</text>
</comment>
<protein>
    <submittedName>
        <fullName evidence="6">LrgB family protein</fullName>
    </submittedName>
</protein>
<dbReference type="InterPro" id="IPR007300">
    <property type="entry name" value="CidB/LrgB"/>
</dbReference>
<evidence type="ECO:0000256" key="2">
    <source>
        <dbReference type="ARBA" id="ARBA00022692"/>
    </source>
</evidence>
<dbReference type="PANTHER" id="PTHR30249:SF0">
    <property type="entry name" value="PLASTIDAL GLYCOLATE_GLYCERATE TRANSLOCATOR 1, CHLOROPLASTIC"/>
    <property type="match status" value="1"/>
</dbReference>
<dbReference type="Pfam" id="PF04172">
    <property type="entry name" value="LrgB"/>
    <property type="match status" value="1"/>
</dbReference>
<feature type="transmembrane region" description="Helical" evidence="5">
    <location>
        <begin position="202"/>
        <end position="225"/>
    </location>
</feature>
<feature type="transmembrane region" description="Helical" evidence="5">
    <location>
        <begin position="145"/>
        <end position="165"/>
    </location>
</feature>
<evidence type="ECO:0000313" key="6">
    <source>
        <dbReference type="EMBL" id="HIT40141.1"/>
    </source>
</evidence>
<reference evidence="6" key="2">
    <citation type="journal article" date="2021" name="PeerJ">
        <title>Extensive microbial diversity within the chicken gut microbiome revealed by metagenomics and culture.</title>
        <authorList>
            <person name="Gilroy R."/>
            <person name="Ravi A."/>
            <person name="Getino M."/>
            <person name="Pursley I."/>
            <person name="Horton D.L."/>
            <person name="Alikhan N.F."/>
            <person name="Baker D."/>
            <person name="Gharbi K."/>
            <person name="Hall N."/>
            <person name="Watson M."/>
            <person name="Adriaenssens E.M."/>
            <person name="Foster-Nyarko E."/>
            <person name="Jarju S."/>
            <person name="Secka A."/>
            <person name="Antonio M."/>
            <person name="Oren A."/>
            <person name="Chaudhuri R.R."/>
            <person name="La Ragione R."/>
            <person name="Hildebrand F."/>
            <person name="Pallen M.J."/>
        </authorList>
    </citation>
    <scope>NUCLEOTIDE SEQUENCE</scope>
    <source>
        <strain evidence="6">21143</strain>
    </source>
</reference>
<feature type="transmembrane region" description="Helical" evidence="5">
    <location>
        <begin position="66"/>
        <end position="83"/>
    </location>
</feature>
<evidence type="ECO:0000256" key="5">
    <source>
        <dbReference type="SAM" id="Phobius"/>
    </source>
</evidence>
<dbReference type="GO" id="GO:0016020">
    <property type="term" value="C:membrane"/>
    <property type="evidence" value="ECO:0007669"/>
    <property type="project" value="UniProtKB-SubCell"/>
</dbReference>
<name>A0A9D1GG37_9BACT</name>
<dbReference type="Proteomes" id="UP000886722">
    <property type="component" value="Unassembled WGS sequence"/>
</dbReference>
<organism evidence="6 7">
    <name type="scientific">Candidatus Caccoplasma intestinavium</name>
    <dbReference type="NCBI Taxonomy" id="2840716"/>
    <lineage>
        <taxon>Bacteria</taxon>
        <taxon>Pseudomonadati</taxon>
        <taxon>Bacteroidota</taxon>
        <taxon>Bacteroidia</taxon>
        <taxon>Bacteroidales</taxon>
        <taxon>Bacteroidaceae</taxon>
        <taxon>Bacteroidaceae incertae sedis</taxon>
        <taxon>Candidatus Caccoplasma</taxon>
    </lineage>
</organism>
<gene>
    <name evidence="6" type="ORF">IAD06_08935</name>
</gene>
<keyword evidence="2 5" id="KW-0812">Transmembrane</keyword>
<reference evidence="6" key="1">
    <citation type="submission" date="2020-10" db="EMBL/GenBank/DDBJ databases">
        <authorList>
            <person name="Gilroy R."/>
        </authorList>
    </citation>
    <scope>NUCLEOTIDE SEQUENCE</scope>
    <source>
        <strain evidence="6">21143</strain>
    </source>
</reference>
<comment type="subcellular location">
    <subcellularLocation>
        <location evidence="1">Membrane</location>
        <topology evidence="1">Multi-pass membrane protein</topology>
    </subcellularLocation>
</comment>
<keyword evidence="4 5" id="KW-0472">Membrane</keyword>
<dbReference type="PANTHER" id="PTHR30249">
    <property type="entry name" value="PUTATIVE SEROTONIN TRANSPORTER"/>
    <property type="match status" value="1"/>
</dbReference>
<keyword evidence="3 5" id="KW-1133">Transmembrane helix</keyword>
<dbReference type="EMBL" id="DVKT01000066">
    <property type="protein sequence ID" value="HIT40141.1"/>
    <property type="molecule type" value="Genomic_DNA"/>
</dbReference>
<evidence type="ECO:0000313" key="7">
    <source>
        <dbReference type="Proteomes" id="UP000886722"/>
    </source>
</evidence>
<accession>A0A9D1GG37</accession>
<evidence type="ECO:0000256" key="1">
    <source>
        <dbReference type="ARBA" id="ARBA00004141"/>
    </source>
</evidence>
<proteinExistence type="predicted"/>
<dbReference type="AlphaFoldDB" id="A0A9D1GG37"/>
<sequence>MDFLENKFFLLALTFAFFFGAKELQKKTGFILLNPILVTIALLIVFLQFTGISYETYEEGGYLIEFWLKPAVVALGVPLYLQLETIKKQLLPIIVSQLVGCLVGIVSVVGVAKLLGATQEVIVSLASKSVTTPIAMEVTQAVGGIPSLTAAVVVCVGIFGAIFGFKVLSIGHVKSPIAQGLSMGTASHAVGTSAAMEVSGKYGAYAGLGLTLNGIFTALFTPTILRMLGLI</sequence>